<keyword evidence="6 11" id="KW-0798">TonB box</keyword>
<dbReference type="PANTHER" id="PTHR32552">
    <property type="entry name" value="FERRICHROME IRON RECEPTOR-RELATED"/>
    <property type="match status" value="1"/>
</dbReference>
<keyword evidence="3 10" id="KW-0813">Transport</keyword>
<evidence type="ECO:0000256" key="13">
    <source>
        <dbReference type="SAM" id="SignalP"/>
    </source>
</evidence>
<dbReference type="InterPro" id="IPR037066">
    <property type="entry name" value="Plug_dom_sf"/>
</dbReference>
<dbReference type="PANTHER" id="PTHR32552:SF74">
    <property type="entry name" value="HYDROXAMATE SIDEROPHORE RECEPTOR FHUE"/>
    <property type="match status" value="1"/>
</dbReference>
<evidence type="ECO:0000256" key="12">
    <source>
        <dbReference type="SAM" id="MobiDB-lite"/>
    </source>
</evidence>
<feature type="signal peptide" evidence="13">
    <location>
        <begin position="1"/>
        <end position="24"/>
    </location>
</feature>
<reference evidence="17" key="1">
    <citation type="journal article" date="2019" name="Int. J. Syst. Evol. Microbiol.">
        <title>The Global Catalogue of Microorganisms (GCM) 10K type strain sequencing project: providing services to taxonomists for standard genome sequencing and annotation.</title>
        <authorList>
            <consortium name="The Broad Institute Genomics Platform"/>
            <consortium name="The Broad Institute Genome Sequencing Center for Infectious Disease"/>
            <person name="Wu L."/>
            <person name="Ma J."/>
        </authorList>
    </citation>
    <scope>NUCLEOTIDE SEQUENCE [LARGE SCALE GENOMIC DNA]</scope>
    <source>
        <strain evidence="17">CCUG 58412</strain>
    </source>
</reference>
<evidence type="ECO:0000256" key="9">
    <source>
        <dbReference type="ARBA" id="ARBA00023237"/>
    </source>
</evidence>
<dbReference type="InterPro" id="IPR039426">
    <property type="entry name" value="TonB-dep_rcpt-like"/>
</dbReference>
<evidence type="ECO:0000256" key="3">
    <source>
        <dbReference type="ARBA" id="ARBA00022448"/>
    </source>
</evidence>
<evidence type="ECO:0000259" key="15">
    <source>
        <dbReference type="Pfam" id="PF07715"/>
    </source>
</evidence>
<dbReference type="Gene3D" id="2.40.170.20">
    <property type="entry name" value="TonB-dependent receptor, beta-barrel domain"/>
    <property type="match status" value="1"/>
</dbReference>
<dbReference type="Pfam" id="PF07715">
    <property type="entry name" value="Plug"/>
    <property type="match status" value="1"/>
</dbReference>
<evidence type="ECO:0000256" key="11">
    <source>
        <dbReference type="RuleBase" id="RU003357"/>
    </source>
</evidence>
<evidence type="ECO:0000256" key="4">
    <source>
        <dbReference type="ARBA" id="ARBA00022452"/>
    </source>
</evidence>
<proteinExistence type="inferred from homology"/>
<evidence type="ECO:0000256" key="6">
    <source>
        <dbReference type="ARBA" id="ARBA00023077"/>
    </source>
</evidence>
<accession>A0ABW3F6N1</accession>
<feature type="domain" description="TonB-dependent receptor-like beta-barrel" evidence="14">
    <location>
        <begin position="250"/>
        <end position="677"/>
    </location>
</feature>
<evidence type="ECO:0000256" key="8">
    <source>
        <dbReference type="ARBA" id="ARBA00023170"/>
    </source>
</evidence>
<evidence type="ECO:0000256" key="7">
    <source>
        <dbReference type="ARBA" id="ARBA00023136"/>
    </source>
</evidence>
<dbReference type="InterPro" id="IPR012910">
    <property type="entry name" value="Plug_dom"/>
</dbReference>
<comment type="caution">
    <text evidence="16">The sequence shown here is derived from an EMBL/GenBank/DDBJ whole genome shotgun (WGS) entry which is preliminary data.</text>
</comment>
<evidence type="ECO:0000313" key="17">
    <source>
        <dbReference type="Proteomes" id="UP001597128"/>
    </source>
</evidence>
<evidence type="ECO:0000313" key="16">
    <source>
        <dbReference type="EMBL" id="MFD0914102.1"/>
    </source>
</evidence>
<feature type="domain" description="TonB-dependent receptor plug" evidence="15">
    <location>
        <begin position="72"/>
        <end position="172"/>
    </location>
</feature>
<keyword evidence="4 10" id="KW-1134">Transmembrane beta strand</keyword>
<dbReference type="InterPro" id="IPR000531">
    <property type="entry name" value="Beta-barrel_TonB"/>
</dbReference>
<evidence type="ECO:0000256" key="2">
    <source>
        <dbReference type="ARBA" id="ARBA00009810"/>
    </source>
</evidence>
<dbReference type="EMBL" id="JBHTKB010000002">
    <property type="protein sequence ID" value="MFD0914102.1"/>
    <property type="molecule type" value="Genomic_DNA"/>
</dbReference>
<gene>
    <name evidence="16" type="ORF">ACFQ1Z_11130</name>
</gene>
<evidence type="ECO:0000259" key="14">
    <source>
        <dbReference type="Pfam" id="PF00593"/>
    </source>
</evidence>
<dbReference type="Proteomes" id="UP001597128">
    <property type="component" value="Unassembled WGS sequence"/>
</dbReference>
<dbReference type="CDD" id="cd01347">
    <property type="entry name" value="ligand_gated_channel"/>
    <property type="match status" value="1"/>
</dbReference>
<keyword evidence="7 10" id="KW-0472">Membrane</keyword>
<comment type="similarity">
    <text evidence="2 10 11">Belongs to the TonB-dependent receptor family.</text>
</comment>
<evidence type="ECO:0000256" key="1">
    <source>
        <dbReference type="ARBA" id="ARBA00004571"/>
    </source>
</evidence>
<dbReference type="SUPFAM" id="SSF56935">
    <property type="entry name" value="Porins"/>
    <property type="match status" value="1"/>
</dbReference>
<organism evidence="16 17">
    <name type="scientific">Methylophilus luteus</name>
    <dbReference type="NCBI Taxonomy" id="640108"/>
    <lineage>
        <taxon>Bacteria</taxon>
        <taxon>Pseudomonadati</taxon>
        <taxon>Pseudomonadota</taxon>
        <taxon>Betaproteobacteria</taxon>
        <taxon>Nitrosomonadales</taxon>
        <taxon>Methylophilaceae</taxon>
        <taxon>Methylophilus</taxon>
    </lineage>
</organism>
<dbReference type="InterPro" id="IPR036942">
    <property type="entry name" value="Beta-barrel_TonB_sf"/>
</dbReference>
<dbReference type="Gene3D" id="2.170.130.10">
    <property type="entry name" value="TonB-dependent receptor, plug domain"/>
    <property type="match status" value="1"/>
</dbReference>
<keyword evidence="5 10" id="KW-0812">Transmembrane</keyword>
<evidence type="ECO:0000256" key="10">
    <source>
        <dbReference type="PROSITE-ProRule" id="PRU01360"/>
    </source>
</evidence>
<sequence length="710" mass="78538">MHSHRINTISLALILAFPSAPLFAEEAGNKEKVDSLPEVKVTSKAEKDQPSEKTKSYTVESTSTATRLNTSIRETPQSISVITREQLDDFRVLTVNEALSYATGIKIEQFESERTQYTSRGFNITNFQIDGLSTPISFSGTNYGDLDIALYDRIEVLRGANGLLTGPGNPSATINFIRKRTTRDFQAKANASIGSWDNRRLDADVSGSLNGDGSIRGRLVLAHQEKNSYLDRYSSERDVAYGIIEADLTENTSLAIGHTYQRNDASSNMFGGLNLLYSDGSKRHYKASDSTAPGWSYRNVDTNISFAELTHYFNNDWKIKGQLTQKAVTSAGPHNYVDASENRITGLGLTNNPFFYTFKTQDYVADIYANGPFELAGRKHELVVGATMSRVAMREFSRSTATTALASFDAAGDVPYPVFSPESKSSDYRTRASNLYAAAKLNPIDALKVTLGGSLFSYKLTGESYTVTQDAKENNNFVPYIGAVYDLDNAHSVYASYSKIYMPQNDIGVDLKALAPLEGKNYEIGLKSEWLDQKLNSTFSLFRTEQKNQPLQIGTSGTRSINKGIEATTKGYEFDIAGELTDRLSLNAGYTRLMSIKGDQGQSVNTFTPKHLAHVSAVYKLPYIENLKVGASLNWQSAVHVDIGTVRYAQDGYAILNLMAQYKIDDHWDVAVNLYNVTDEKYLSSLRYSSSGQGYYAPPVNGLATLTWKY</sequence>
<protein>
    <submittedName>
        <fullName evidence="16">TonB-dependent siderophore receptor</fullName>
    </submittedName>
</protein>
<keyword evidence="17" id="KW-1185">Reference proteome</keyword>
<dbReference type="RefSeq" id="WP_379057652.1">
    <property type="nucleotide sequence ID" value="NZ_JBHTKB010000002.1"/>
</dbReference>
<dbReference type="NCBIfam" id="TIGR01783">
    <property type="entry name" value="TonB-siderophor"/>
    <property type="match status" value="1"/>
</dbReference>
<comment type="subcellular location">
    <subcellularLocation>
        <location evidence="1 10">Cell outer membrane</location>
        <topology evidence="1 10">Multi-pass membrane protein</topology>
    </subcellularLocation>
</comment>
<keyword evidence="13" id="KW-0732">Signal</keyword>
<feature type="compositionally biased region" description="Basic and acidic residues" evidence="12">
    <location>
        <begin position="39"/>
        <end position="55"/>
    </location>
</feature>
<dbReference type="PROSITE" id="PS52016">
    <property type="entry name" value="TONB_DEPENDENT_REC_3"/>
    <property type="match status" value="1"/>
</dbReference>
<dbReference type="Pfam" id="PF00593">
    <property type="entry name" value="TonB_dep_Rec_b-barrel"/>
    <property type="match status" value="1"/>
</dbReference>
<evidence type="ECO:0000256" key="5">
    <source>
        <dbReference type="ARBA" id="ARBA00022692"/>
    </source>
</evidence>
<feature type="chain" id="PRO_5045693495" evidence="13">
    <location>
        <begin position="25"/>
        <end position="710"/>
    </location>
</feature>
<keyword evidence="9 10" id="KW-0998">Cell outer membrane</keyword>
<name>A0ABW3F6N1_9PROT</name>
<keyword evidence="8 16" id="KW-0675">Receptor</keyword>
<dbReference type="InterPro" id="IPR010105">
    <property type="entry name" value="TonB_sidphr_rcpt"/>
</dbReference>
<feature type="region of interest" description="Disordered" evidence="12">
    <location>
        <begin position="39"/>
        <end position="59"/>
    </location>
</feature>